<dbReference type="AlphaFoldDB" id="A0A5N7AIM8"/>
<dbReference type="InterPro" id="IPR046350">
    <property type="entry name" value="Cystatin_sf"/>
</dbReference>
<evidence type="ECO:0000313" key="4">
    <source>
        <dbReference type="EMBL" id="KAE8369605.1"/>
    </source>
</evidence>
<proteinExistence type="predicted"/>
<organism evidence="4 5">
    <name type="scientific">Aspergillus caelatus</name>
    <dbReference type="NCBI Taxonomy" id="61420"/>
    <lineage>
        <taxon>Eukaryota</taxon>
        <taxon>Fungi</taxon>
        <taxon>Dikarya</taxon>
        <taxon>Ascomycota</taxon>
        <taxon>Pezizomycotina</taxon>
        <taxon>Eurotiomycetes</taxon>
        <taxon>Eurotiomycetidae</taxon>
        <taxon>Eurotiales</taxon>
        <taxon>Aspergillaceae</taxon>
        <taxon>Aspergillus</taxon>
        <taxon>Aspergillus subgen. Circumdati</taxon>
    </lineage>
</organism>
<name>A0A5N7AIM8_9EURO</name>
<protein>
    <recommendedName>
        <fullName evidence="3">EF-hand domain-containing protein</fullName>
    </recommendedName>
</protein>
<evidence type="ECO:0000256" key="2">
    <source>
        <dbReference type="SAM" id="SignalP"/>
    </source>
</evidence>
<dbReference type="InterPro" id="IPR018247">
    <property type="entry name" value="EF_Hand_1_Ca_BS"/>
</dbReference>
<keyword evidence="1" id="KW-0106">Calcium</keyword>
<feature type="signal peptide" evidence="2">
    <location>
        <begin position="1"/>
        <end position="20"/>
    </location>
</feature>
<dbReference type="GO" id="GO:0005509">
    <property type="term" value="F:calcium ion binding"/>
    <property type="evidence" value="ECO:0007669"/>
    <property type="project" value="InterPro"/>
</dbReference>
<keyword evidence="2" id="KW-0732">Signal</keyword>
<dbReference type="RefSeq" id="XP_031932686.1">
    <property type="nucleotide sequence ID" value="XM_032071671.1"/>
</dbReference>
<dbReference type="InterPro" id="IPR002048">
    <property type="entry name" value="EF_hand_dom"/>
</dbReference>
<dbReference type="EMBL" id="ML737572">
    <property type="protein sequence ID" value="KAE8369605.1"/>
    <property type="molecule type" value="Genomic_DNA"/>
</dbReference>
<sequence length="198" mass="22367">MRVSLTTIFSSVLCTVLVSSQDLDTYAEKCVNDYGIPQAEPIPGSFSQCTNDNGARGAIDLVEHKFGHSNVYAVTEQVVAGTNYVIFVIRNERTYRVPVYKDLEGNYSLQEGICYDLPSEQVKQFRTLFREMNKGGRKDTLLTEDELVNALKDHPVLDIPEREARMLFKVMDVNKDKQVTFTEFIDGFVAAYGVDDDE</sequence>
<dbReference type="SUPFAM" id="SSF47473">
    <property type="entry name" value="EF-hand"/>
    <property type="match status" value="1"/>
</dbReference>
<gene>
    <name evidence="4" type="ORF">BDV27DRAFT_152895</name>
</gene>
<feature type="chain" id="PRO_5024908403" description="EF-hand domain-containing protein" evidence="2">
    <location>
        <begin position="21"/>
        <end position="198"/>
    </location>
</feature>
<evidence type="ECO:0000313" key="5">
    <source>
        <dbReference type="Proteomes" id="UP000326268"/>
    </source>
</evidence>
<keyword evidence="5" id="KW-1185">Reference proteome</keyword>
<accession>A0A5N7AIM8</accession>
<feature type="domain" description="EF-hand" evidence="3">
    <location>
        <begin position="159"/>
        <end position="194"/>
    </location>
</feature>
<dbReference type="Gene3D" id="1.10.238.10">
    <property type="entry name" value="EF-hand"/>
    <property type="match status" value="1"/>
</dbReference>
<dbReference type="GeneID" id="43656117"/>
<dbReference type="Proteomes" id="UP000326268">
    <property type="component" value="Unassembled WGS sequence"/>
</dbReference>
<dbReference type="PROSITE" id="PS50222">
    <property type="entry name" value="EF_HAND_2"/>
    <property type="match status" value="1"/>
</dbReference>
<evidence type="ECO:0000256" key="1">
    <source>
        <dbReference type="ARBA" id="ARBA00022837"/>
    </source>
</evidence>
<dbReference type="SUPFAM" id="SSF54403">
    <property type="entry name" value="Cystatin/monellin"/>
    <property type="match status" value="1"/>
</dbReference>
<dbReference type="OrthoDB" id="4499677at2759"/>
<dbReference type="InterPro" id="IPR011992">
    <property type="entry name" value="EF-hand-dom_pair"/>
</dbReference>
<dbReference type="PROSITE" id="PS00018">
    <property type="entry name" value="EF_HAND_1"/>
    <property type="match status" value="1"/>
</dbReference>
<evidence type="ECO:0000259" key="3">
    <source>
        <dbReference type="PROSITE" id="PS50222"/>
    </source>
</evidence>
<reference evidence="4 5" key="1">
    <citation type="submission" date="2019-04" db="EMBL/GenBank/DDBJ databases">
        <title>Friends and foes A comparative genomics studyof 23 Aspergillus species from section Flavi.</title>
        <authorList>
            <consortium name="DOE Joint Genome Institute"/>
            <person name="Kjaerbolling I."/>
            <person name="Vesth T."/>
            <person name="Frisvad J.C."/>
            <person name="Nybo J.L."/>
            <person name="Theobald S."/>
            <person name="Kildgaard S."/>
            <person name="Isbrandt T."/>
            <person name="Kuo A."/>
            <person name="Sato A."/>
            <person name="Lyhne E.K."/>
            <person name="Kogle M.E."/>
            <person name="Wiebenga A."/>
            <person name="Kun R.S."/>
            <person name="Lubbers R.J."/>
            <person name="Makela M.R."/>
            <person name="Barry K."/>
            <person name="Chovatia M."/>
            <person name="Clum A."/>
            <person name="Daum C."/>
            <person name="Haridas S."/>
            <person name="He G."/>
            <person name="LaButti K."/>
            <person name="Lipzen A."/>
            <person name="Mondo S."/>
            <person name="Riley R."/>
            <person name="Salamov A."/>
            <person name="Simmons B.A."/>
            <person name="Magnuson J.K."/>
            <person name="Henrissat B."/>
            <person name="Mortensen U.H."/>
            <person name="Larsen T.O."/>
            <person name="Devries R.P."/>
            <person name="Grigoriev I.V."/>
            <person name="Machida M."/>
            <person name="Baker S.E."/>
            <person name="Andersen M.R."/>
        </authorList>
    </citation>
    <scope>NUCLEOTIDE SEQUENCE [LARGE SCALE GENOMIC DNA]</scope>
    <source>
        <strain evidence="4 5">CBS 763.97</strain>
    </source>
</reference>